<accession>A0AAD8YH58</accession>
<sequence>TDEEDPSKTKDAATTLNLYGEATIRSESVPPPHDKIHEFFALPESASLLLRGSNNNEIVEITNVDDDLRDAYQQQCRKVDASLQIMSIATIGTKVIKEGHAGFPAYEFVLIRDATYATGSRVFVWFFNKVTGKDKDNKREDQSTQSLNRIRVLPIEDGSIEFECNANLSINIKIAAVLMKIIPNKEKAEKTGGDLCVQR</sequence>
<evidence type="ECO:0000313" key="1">
    <source>
        <dbReference type="EMBL" id="KAK1745096.1"/>
    </source>
</evidence>
<name>A0AAD8YH58_9STRA</name>
<gene>
    <name evidence="1" type="ORF">QTG54_004387</name>
</gene>
<protein>
    <submittedName>
        <fullName evidence="1">Uncharacterized protein</fullName>
    </submittedName>
</protein>
<dbReference type="AlphaFoldDB" id="A0AAD8YH58"/>
<feature type="non-terminal residue" evidence="1">
    <location>
        <position position="199"/>
    </location>
</feature>
<proteinExistence type="predicted"/>
<reference evidence="1" key="1">
    <citation type="submission" date="2023-06" db="EMBL/GenBank/DDBJ databases">
        <title>Survivors Of The Sea: Transcriptome response of Skeletonema marinoi to long-term dormancy.</title>
        <authorList>
            <person name="Pinder M.I.M."/>
            <person name="Kourtchenko O."/>
            <person name="Robertson E.K."/>
            <person name="Larsson T."/>
            <person name="Maumus F."/>
            <person name="Osuna-Cruz C.M."/>
            <person name="Vancaester E."/>
            <person name="Stenow R."/>
            <person name="Vandepoele K."/>
            <person name="Ploug H."/>
            <person name="Bruchert V."/>
            <person name="Godhe A."/>
            <person name="Topel M."/>
        </authorList>
    </citation>
    <scope>NUCLEOTIDE SEQUENCE</scope>
    <source>
        <strain evidence="1">R05AC</strain>
    </source>
</reference>
<evidence type="ECO:0000313" key="2">
    <source>
        <dbReference type="Proteomes" id="UP001224775"/>
    </source>
</evidence>
<dbReference type="Proteomes" id="UP001224775">
    <property type="component" value="Unassembled WGS sequence"/>
</dbReference>
<keyword evidence="2" id="KW-1185">Reference proteome</keyword>
<organism evidence="1 2">
    <name type="scientific">Skeletonema marinoi</name>
    <dbReference type="NCBI Taxonomy" id="267567"/>
    <lineage>
        <taxon>Eukaryota</taxon>
        <taxon>Sar</taxon>
        <taxon>Stramenopiles</taxon>
        <taxon>Ochrophyta</taxon>
        <taxon>Bacillariophyta</taxon>
        <taxon>Coscinodiscophyceae</taxon>
        <taxon>Thalassiosirophycidae</taxon>
        <taxon>Thalassiosirales</taxon>
        <taxon>Skeletonemataceae</taxon>
        <taxon>Skeletonema</taxon>
        <taxon>Skeletonema marinoi-dohrnii complex</taxon>
    </lineage>
</organism>
<dbReference type="EMBL" id="JATAAI010000006">
    <property type="protein sequence ID" value="KAK1745096.1"/>
    <property type="molecule type" value="Genomic_DNA"/>
</dbReference>
<comment type="caution">
    <text evidence="1">The sequence shown here is derived from an EMBL/GenBank/DDBJ whole genome shotgun (WGS) entry which is preliminary data.</text>
</comment>